<reference evidence="1" key="1">
    <citation type="submission" date="2020-03" db="EMBL/GenBank/DDBJ databases">
        <authorList>
            <person name="Weist P."/>
        </authorList>
    </citation>
    <scope>NUCLEOTIDE SEQUENCE</scope>
</reference>
<keyword evidence="2" id="KW-1185">Reference proteome</keyword>
<accession>A0A9N7V2R9</accession>
<dbReference type="EMBL" id="CADEAL010002693">
    <property type="protein sequence ID" value="CAB1441744.1"/>
    <property type="molecule type" value="Genomic_DNA"/>
</dbReference>
<evidence type="ECO:0000313" key="2">
    <source>
        <dbReference type="Proteomes" id="UP001153269"/>
    </source>
</evidence>
<sequence>MCWTSHPVLSATVIYAYPGMITDAMFCAGYLEEERTLARVTPVAPSCCTVSCRVLCPGATDGAEYGNLVSTPRVCLFNDWLESTMASY</sequence>
<evidence type="ECO:0000313" key="1">
    <source>
        <dbReference type="EMBL" id="CAB1441744.1"/>
    </source>
</evidence>
<protein>
    <submittedName>
        <fullName evidence="1">Uncharacterized protein</fullName>
    </submittedName>
</protein>
<dbReference type="AlphaFoldDB" id="A0A9N7V2R9"/>
<name>A0A9N7V2R9_PLEPL</name>
<proteinExistence type="predicted"/>
<organism evidence="1 2">
    <name type="scientific">Pleuronectes platessa</name>
    <name type="common">European plaice</name>
    <dbReference type="NCBI Taxonomy" id="8262"/>
    <lineage>
        <taxon>Eukaryota</taxon>
        <taxon>Metazoa</taxon>
        <taxon>Chordata</taxon>
        <taxon>Craniata</taxon>
        <taxon>Vertebrata</taxon>
        <taxon>Euteleostomi</taxon>
        <taxon>Actinopterygii</taxon>
        <taxon>Neopterygii</taxon>
        <taxon>Teleostei</taxon>
        <taxon>Neoteleostei</taxon>
        <taxon>Acanthomorphata</taxon>
        <taxon>Carangaria</taxon>
        <taxon>Pleuronectiformes</taxon>
        <taxon>Pleuronectoidei</taxon>
        <taxon>Pleuronectidae</taxon>
        <taxon>Pleuronectes</taxon>
    </lineage>
</organism>
<comment type="caution">
    <text evidence="1">The sequence shown here is derived from an EMBL/GenBank/DDBJ whole genome shotgun (WGS) entry which is preliminary data.</text>
</comment>
<dbReference type="Proteomes" id="UP001153269">
    <property type="component" value="Unassembled WGS sequence"/>
</dbReference>
<gene>
    <name evidence="1" type="ORF">PLEPLA_LOCUS29487</name>
</gene>